<keyword evidence="4 6" id="KW-1133">Transmembrane helix</keyword>
<dbReference type="EMBL" id="JACIIG010000002">
    <property type="protein sequence ID" value="MBB4566861.1"/>
    <property type="molecule type" value="Genomic_DNA"/>
</dbReference>
<feature type="transmembrane region" description="Helical" evidence="6">
    <location>
        <begin position="221"/>
        <end position="242"/>
    </location>
</feature>
<proteinExistence type="predicted"/>
<keyword evidence="2" id="KW-1003">Cell membrane</keyword>
<comment type="subcellular location">
    <subcellularLocation>
        <location evidence="1">Cell membrane</location>
        <topology evidence="1">Multi-pass membrane protein</topology>
    </subcellularLocation>
</comment>
<feature type="transmembrane region" description="Helical" evidence="6">
    <location>
        <begin position="110"/>
        <end position="132"/>
    </location>
</feature>
<feature type="transmembrane region" description="Helical" evidence="6">
    <location>
        <begin position="36"/>
        <end position="54"/>
    </location>
</feature>
<organism evidence="7 8">
    <name type="scientific">Rhizobium leucaenae</name>
    <dbReference type="NCBI Taxonomy" id="29450"/>
    <lineage>
        <taxon>Bacteria</taxon>
        <taxon>Pseudomonadati</taxon>
        <taxon>Pseudomonadota</taxon>
        <taxon>Alphaproteobacteria</taxon>
        <taxon>Hyphomicrobiales</taxon>
        <taxon>Rhizobiaceae</taxon>
        <taxon>Rhizobium/Agrobacterium group</taxon>
        <taxon>Rhizobium</taxon>
    </lineage>
</organism>
<dbReference type="Pfam" id="PF09678">
    <property type="entry name" value="Caa3_CtaG"/>
    <property type="match status" value="1"/>
</dbReference>
<keyword evidence="5 6" id="KW-0472">Membrane</keyword>
<sequence length="303" mass="34329">MALERMRTLGAFIFLLMTMRQAAAHGAEGHLFHSEWTIDPWIVTPLTIAALLYGRGSWRLWRRARTSRPVVGKRALCYWAGWLTLAGALVSPLHWLGEQLFTFHMIEHEIIMAISAPMIVIARPAGMFLWGLPDRLRRWMGRTMRRRSAQITWRWLSGGTNATLLHAVAIWAWHAPVLFDAAVSDVTLHRLQHLSFFATAVLFWWSIFWRSHHGVAAWHLFLTMLHTGALGALMALAPRVLYVEQTHAAATWWLTPLEDQQLAGMVMWIPAGTIYAGAALAMAALWIANAGRGVDHVQRIRPL</sequence>
<protein>
    <submittedName>
        <fullName evidence="7">Cytochrome c oxidase assembly factor CtaG</fullName>
    </submittedName>
</protein>
<evidence type="ECO:0000256" key="6">
    <source>
        <dbReference type="SAM" id="Phobius"/>
    </source>
</evidence>
<evidence type="ECO:0000256" key="4">
    <source>
        <dbReference type="ARBA" id="ARBA00022989"/>
    </source>
</evidence>
<comment type="caution">
    <text evidence="7">The sequence shown here is derived from an EMBL/GenBank/DDBJ whole genome shotgun (WGS) entry which is preliminary data.</text>
</comment>
<gene>
    <name evidence="7" type="ORF">GGE60_000962</name>
</gene>
<feature type="transmembrane region" description="Helical" evidence="6">
    <location>
        <begin position="193"/>
        <end position="209"/>
    </location>
</feature>
<evidence type="ECO:0000313" key="8">
    <source>
        <dbReference type="Proteomes" id="UP000543836"/>
    </source>
</evidence>
<feature type="transmembrane region" description="Helical" evidence="6">
    <location>
        <begin position="75"/>
        <end position="95"/>
    </location>
</feature>
<dbReference type="InterPro" id="IPR019108">
    <property type="entry name" value="Caa3_assmbl_CtaG-rel"/>
</dbReference>
<keyword evidence="3 6" id="KW-0812">Transmembrane</keyword>
<evidence type="ECO:0000256" key="3">
    <source>
        <dbReference type="ARBA" id="ARBA00022692"/>
    </source>
</evidence>
<accession>A0A7W6ZQI3</accession>
<feature type="transmembrane region" description="Helical" evidence="6">
    <location>
        <begin position="153"/>
        <end position="173"/>
    </location>
</feature>
<reference evidence="7 8" key="1">
    <citation type="submission" date="2020-08" db="EMBL/GenBank/DDBJ databases">
        <title>Genomic Encyclopedia of Type Strains, Phase IV (KMG-V): Genome sequencing to study the core and pangenomes of soil and plant-associated prokaryotes.</title>
        <authorList>
            <person name="Whitman W."/>
        </authorList>
    </citation>
    <scope>NUCLEOTIDE SEQUENCE [LARGE SCALE GENOMIC DNA]</scope>
    <source>
        <strain evidence="7 8">SEMIA 492</strain>
    </source>
</reference>
<name>A0A7W6ZQI3_9HYPH</name>
<keyword evidence="8" id="KW-1185">Reference proteome</keyword>
<evidence type="ECO:0000256" key="1">
    <source>
        <dbReference type="ARBA" id="ARBA00004651"/>
    </source>
</evidence>
<dbReference type="AlphaFoldDB" id="A0A7W6ZQI3"/>
<dbReference type="GO" id="GO:0005886">
    <property type="term" value="C:plasma membrane"/>
    <property type="evidence" value="ECO:0007669"/>
    <property type="project" value="UniProtKB-SubCell"/>
</dbReference>
<dbReference type="Proteomes" id="UP000543836">
    <property type="component" value="Unassembled WGS sequence"/>
</dbReference>
<evidence type="ECO:0000256" key="5">
    <source>
        <dbReference type="ARBA" id="ARBA00023136"/>
    </source>
</evidence>
<feature type="transmembrane region" description="Helical" evidence="6">
    <location>
        <begin position="262"/>
        <end position="288"/>
    </location>
</feature>
<evidence type="ECO:0000256" key="2">
    <source>
        <dbReference type="ARBA" id="ARBA00022475"/>
    </source>
</evidence>
<evidence type="ECO:0000313" key="7">
    <source>
        <dbReference type="EMBL" id="MBB4566861.1"/>
    </source>
</evidence>